<dbReference type="PANTHER" id="PTHR11963">
    <property type="entry name" value="LEUCINE AMINOPEPTIDASE-RELATED"/>
    <property type="match status" value="1"/>
</dbReference>
<gene>
    <name evidence="8" type="primary">pepA</name>
    <name evidence="10" type="ORF">P0Y55_03385</name>
</gene>
<feature type="domain" description="Cytosol aminopeptidase" evidence="9">
    <location>
        <begin position="349"/>
        <end position="356"/>
    </location>
</feature>
<dbReference type="GO" id="GO:0030145">
    <property type="term" value="F:manganese ion binding"/>
    <property type="evidence" value="ECO:0007669"/>
    <property type="project" value="UniProtKB-UniRule"/>
</dbReference>
<dbReference type="GO" id="GO:0005737">
    <property type="term" value="C:cytoplasm"/>
    <property type="evidence" value="ECO:0007669"/>
    <property type="project" value="UniProtKB-SubCell"/>
</dbReference>
<dbReference type="PRINTS" id="PR00481">
    <property type="entry name" value="LAMNOPPTDASE"/>
</dbReference>
<organism evidence="10 11">
    <name type="scientific">Candidatus Cohnella colombiensis</name>
    <dbReference type="NCBI Taxonomy" id="3121368"/>
    <lineage>
        <taxon>Bacteria</taxon>
        <taxon>Bacillati</taxon>
        <taxon>Bacillota</taxon>
        <taxon>Bacilli</taxon>
        <taxon>Bacillales</taxon>
        <taxon>Paenibacillaceae</taxon>
        <taxon>Cohnella</taxon>
    </lineage>
</organism>
<comment type="function">
    <text evidence="7 8">Presumably involved in the processing and regular turnover of intracellular proteins. Catalyzes the removal of unsubstituted N-terminal amino acids from various peptides.</text>
</comment>
<feature type="binding site" evidence="8">
    <location>
        <position position="351"/>
    </location>
    <ligand>
        <name>Mn(2+)</name>
        <dbReference type="ChEBI" id="CHEBI:29035"/>
        <label>1</label>
    </ligand>
</feature>
<proteinExistence type="inferred from homology"/>
<dbReference type="InterPro" id="IPR011356">
    <property type="entry name" value="Leucine_aapep/pepB"/>
</dbReference>
<keyword evidence="5 8" id="KW-0645">Protease</keyword>
<comment type="similarity">
    <text evidence="3 8">Belongs to the peptidase M17 family.</text>
</comment>
<keyword evidence="4 8" id="KW-0031">Aminopeptidase</keyword>
<feature type="binding site" evidence="8">
    <location>
        <position position="353"/>
    </location>
    <ligand>
        <name>Mn(2+)</name>
        <dbReference type="ChEBI" id="CHEBI:29035"/>
        <label>1</label>
    </ligand>
</feature>
<evidence type="ECO:0000256" key="3">
    <source>
        <dbReference type="ARBA" id="ARBA00009528"/>
    </source>
</evidence>
<comment type="catalytic activity">
    <reaction evidence="1 8">
        <text>Release of an N-terminal amino acid, Xaa-|-Yaa-, in which Xaa is preferably Leu, but may be other amino acids including Pro although not Arg or Lys, and Yaa may be Pro. Amino acid amides and methyl esters are also readily hydrolyzed, but rates on arylamides are exceedingly low.</text>
        <dbReference type="EC" id="3.4.11.1"/>
    </reaction>
</comment>
<evidence type="ECO:0000256" key="6">
    <source>
        <dbReference type="ARBA" id="ARBA00022801"/>
    </source>
</evidence>
<evidence type="ECO:0000256" key="7">
    <source>
        <dbReference type="ARBA" id="ARBA00049972"/>
    </source>
</evidence>
<keyword evidence="11" id="KW-1185">Reference proteome</keyword>
<dbReference type="SUPFAM" id="SSF53187">
    <property type="entry name" value="Zn-dependent exopeptidases"/>
    <property type="match status" value="1"/>
</dbReference>
<dbReference type="InterPro" id="IPR008283">
    <property type="entry name" value="Peptidase_M17_N"/>
</dbReference>
<dbReference type="Proteomes" id="UP001178662">
    <property type="component" value="Chromosome"/>
</dbReference>
<dbReference type="PANTHER" id="PTHR11963:SF23">
    <property type="entry name" value="CYTOSOL AMINOPEPTIDASE"/>
    <property type="match status" value="1"/>
</dbReference>
<dbReference type="SUPFAM" id="SSF52949">
    <property type="entry name" value="Macro domain-like"/>
    <property type="match status" value="1"/>
</dbReference>
<feature type="binding site" evidence="8">
    <location>
        <position position="353"/>
    </location>
    <ligand>
        <name>Mn(2+)</name>
        <dbReference type="ChEBI" id="CHEBI:29035"/>
        <label>2</label>
    </ligand>
</feature>
<evidence type="ECO:0000259" key="9">
    <source>
        <dbReference type="PROSITE" id="PS00631"/>
    </source>
</evidence>
<dbReference type="EC" id="3.4.11.1" evidence="8"/>
<dbReference type="AlphaFoldDB" id="A0AA95EYB9"/>
<evidence type="ECO:0000256" key="8">
    <source>
        <dbReference type="HAMAP-Rule" id="MF_00181"/>
    </source>
</evidence>
<dbReference type="HAMAP" id="MF_00181">
    <property type="entry name" value="Cytosol_peptidase_M17"/>
    <property type="match status" value="1"/>
</dbReference>
<evidence type="ECO:0000313" key="11">
    <source>
        <dbReference type="Proteomes" id="UP001178662"/>
    </source>
</evidence>
<dbReference type="Gene3D" id="3.40.630.10">
    <property type="entry name" value="Zn peptidases"/>
    <property type="match status" value="1"/>
</dbReference>
<protein>
    <recommendedName>
        <fullName evidence="8">Probable cytosol aminopeptidase</fullName>
        <ecNumber evidence="8">3.4.11.1</ecNumber>
    </recommendedName>
    <alternativeName>
        <fullName evidence="8">Leucine aminopeptidase</fullName>
        <shortName evidence="8">LAP</shortName>
        <ecNumber evidence="8">3.4.11.10</ecNumber>
    </alternativeName>
    <alternativeName>
        <fullName evidence="8">Leucyl aminopeptidase</fullName>
    </alternativeName>
</protein>
<feature type="active site" evidence="8">
    <location>
        <position position="281"/>
    </location>
</feature>
<feature type="binding site" evidence="8">
    <location>
        <position position="292"/>
    </location>
    <ligand>
        <name>Mn(2+)</name>
        <dbReference type="ChEBI" id="CHEBI:29035"/>
        <label>2</label>
    </ligand>
</feature>
<evidence type="ECO:0000256" key="5">
    <source>
        <dbReference type="ARBA" id="ARBA00022670"/>
    </source>
</evidence>
<dbReference type="Gene3D" id="3.40.220.10">
    <property type="entry name" value="Leucine Aminopeptidase, subunit E, domain 1"/>
    <property type="match status" value="1"/>
</dbReference>
<feature type="binding site" evidence="8">
    <location>
        <position position="274"/>
    </location>
    <ligand>
        <name>Mn(2+)</name>
        <dbReference type="ChEBI" id="CHEBI:29035"/>
        <label>2</label>
    </ligand>
</feature>
<evidence type="ECO:0000256" key="4">
    <source>
        <dbReference type="ARBA" id="ARBA00022438"/>
    </source>
</evidence>
<comment type="subcellular location">
    <subcellularLocation>
        <location evidence="8">Cytoplasm</location>
    </subcellularLocation>
</comment>
<dbReference type="InterPro" id="IPR023042">
    <property type="entry name" value="Peptidase_M17_leu_NH2_pept"/>
</dbReference>
<name>A0AA95EYB9_9BACL</name>
<evidence type="ECO:0000256" key="2">
    <source>
        <dbReference type="ARBA" id="ARBA00000967"/>
    </source>
</evidence>
<keyword evidence="6 8" id="KW-0378">Hydrolase</keyword>
<dbReference type="NCBIfam" id="NF002083">
    <property type="entry name" value="PRK00913.3-5"/>
    <property type="match status" value="1"/>
</dbReference>
<evidence type="ECO:0000313" key="10">
    <source>
        <dbReference type="EMBL" id="WEK55136.1"/>
    </source>
</evidence>
<keyword evidence="8" id="KW-0963">Cytoplasm</keyword>
<dbReference type="InterPro" id="IPR000819">
    <property type="entry name" value="Peptidase_M17_C"/>
</dbReference>
<keyword evidence="8" id="KW-0464">Manganese</keyword>
<dbReference type="EC" id="3.4.11.10" evidence="8"/>
<reference evidence="10" key="1">
    <citation type="submission" date="2023-03" db="EMBL/GenBank/DDBJ databases">
        <title>Andean soil-derived lignocellulolytic bacterial consortium as a source of novel taxa and putative plastic-active enzymes.</title>
        <authorList>
            <person name="Diaz-Garcia L."/>
            <person name="Chuvochina M."/>
            <person name="Feuerriegel G."/>
            <person name="Bunk B."/>
            <person name="Sproer C."/>
            <person name="Streit W.R."/>
            <person name="Rodriguez L.M."/>
            <person name="Overmann J."/>
            <person name="Jimenez D.J."/>
        </authorList>
    </citation>
    <scope>NUCLEOTIDE SEQUENCE</scope>
    <source>
        <strain evidence="10">MAG 2441</strain>
    </source>
</reference>
<comment type="catalytic activity">
    <reaction evidence="2 8">
        <text>Release of an N-terminal amino acid, preferentially leucine, but not glutamic or aspartic acids.</text>
        <dbReference type="EC" id="3.4.11.10"/>
    </reaction>
</comment>
<dbReference type="InterPro" id="IPR043472">
    <property type="entry name" value="Macro_dom-like"/>
</dbReference>
<dbReference type="Pfam" id="PF00883">
    <property type="entry name" value="Peptidase_M17"/>
    <property type="match status" value="1"/>
</dbReference>
<accession>A0AA95EYB9</accession>
<dbReference type="CDD" id="cd00433">
    <property type="entry name" value="Peptidase_M17"/>
    <property type="match status" value="1"/>
</dbReference>
<dbReference type="EMBL" id="CP119317">
    <property type="protein sequence ID" value="WEK55136.1"/>
    <property type="molecule type" value="Genomic_DNA"/>
</dbReference>
<feature type="binding site" evidence="8">
    <location>
        <position position="269"/>
    </location>
    <ligand>
        <name>Mn(2+)</name>
        <dbReference type="ChEBI" id="CHEBI:29035"/>
        <label>2</label>
    </ligand>
</feature>
<dbReference type="GO" id="GO:0006508">
    <property type="term" value="P:proteolysis"/>
    <property type="evidence" value="ECO:0007669"/>
    <property type="project" value="UniProtKB-KW"/>
</dbReference>
<dbReference type="NCBIfam" id="NF002074">
    <property type="entry name" value="PRK00913.1-4"/>
    <property type="match status" value="1"/>
</dbReference>
<dbReference type="PROSITE" id="PS00631">
    <property type="entry name" value="CYTOSOL_AP"/>
    <property type="match status" value="1"/>
</dbReference>
<feature type="binding site" evidence="8">
    <location>
        <position position="274"/>
    </location>
    <ligand>
        <name>Mn(2+)</name>
        <dbReference type="ChEBI" id="CHEBI:29035"/>
        <label>1</label>
    </ligand>
</feature>
<keyword evidence="8" id="KW-0479">Metal-binding</keyword>
<dbReference type="GO" id="GO:0070006">
    <property type="term" value="F:metalloaminopeptidase activity"/>
    <property type="evidence" value="ECO:0007669"/>
    <property type="project" value="InterPro"/>
</dbReference>
<dbReference type="NCBIfam" id="NF002073">
    <property type="entry name" value="PRK00913.1-2"/>
    <property type="match status" value="1"/>
</dbReference>
<feature type="active site" evidence="8">
    <location>
        <position position="355"/>
    </location>
</feature>
<sequence length="504" mass="54566">MRVWTDYSLQWETGSADLMNQSDCELMVVFVDAKGEHHATGMVHPKLEEALRNLNDRGTFRGQAGEVAVVPTLGLQREQYILFVGWEKANPAVTNMRATAGSIGGKFHEMNIQSAIIIVPKLSANAQLASAFTEGLILSFYRRFSYASYERAFTILAKLTFIVPTEEAISNWNTGVEHGLSISNGVCYARELTNVPSNRLTPVRLAHEAERLSEQYGFKCTIYDEKLAKQHQMGGLLAVGQGSANYPRMIVLSYQGAPSSDEILGIVGKGVTFDTGGISLKKAAGMEEMISDMGGAAAVFGTMKAVGELQPQLNIVMVVPAAENMPSGSAYKPGDVITTYSGQTVEVLNTDAEGRIVLADGLTTALKHGATKLIDVATLTGAVMHALGDVTTGAFTNEDAFLQKLIHASEQAGEYVWQLPLYPEYDRLIKSDVADVKNHGGTWAGAIAGALFIRHFAEQKPWIHLDIGGTAWMWESRGFEGKGGTGVMVRTLMTFIENESQSTA</sequence>
<dbReference type="Pfam" id="PF02789">
    <property type="entry name" value="Peptidase_M17_N"/>
    <property type="match status" value="1"/>
</dbReference>
<comment type="cofactor">
    <cofactor evidence="8">
        <name>Mn(2+)</name>
        <dbReference type="ChEBI" id="CHEBI:29035"/>
    </cofactor>
    <text evidence="8">Binds 2 manganese ions per subunit.</text>
</comment>
<evidence type="ECO:0000256" key="1">
    <source>
        <dbReference type="ARBA" id="ARBA00000135"/>
    </source>
</evidence>